<dbReference type="AlphaFoldDB" id="A0A432ZF79"/>
<protein>
    <recommendedName>
        <fullName evidence="7 9">Uroporphyrinogen-III synthase</fullName>
        <ecNumber evidence="3 9">4.2.1.75</ecNumber>
    </recommendedName>
</protein>
<dbReference type="CDD" id="cd06578">
    <property type="entry name" value="HemD"/>
    <property type="match status" value="1"/>
</dbReference>
<dbReference type="InterPro" id="IPR036108">
    <property type="entry name" value="4pyrrol_syn_uPrphyn_synt_sf"/>
</dbReference>
<dbReference type="UniPathway" id="UPA00251">
    <property type="reaction ID" value="UER00320"/>
</dbReference>
<comment type="similarity">
    <text evidence="2 9">Belongs to the uroporphyrinogen-III synthase family.</text>
</comment>
<evidence type="ECO:0000256" key="1">
    <source>
        <dbReference type="ARBA" id="ARBA00004772"/>
    </source>
</evidence>
<evidence type="ECO:0000256" key="6">
    <source>
        <dbReference type="ARBA" id="ARBA00037589"/>
    </source>
</evidence>
<dbReference type="Gene3D" id="3.40.50.10090">
    <property type="match status" value="2"/>
</dbReference>
<dbReference type="GO" id="GO:0004852">
    <property type="term" value="F:uroporphyrinogen-III synthase activity"/>
    <property type="evidence" value="ECO:0007669"/>
    <property type="project" value="UniProtKB-UniRule"/>
</dbReference>
<comment type="catalytic activity">
    <reaction evidence="8 9">
        <text>hydroxymethylbilane = uroporphyrinogen III + H2O</text>
        <dbReference type="Rhea" id="RHEA:18965"/>
        <dbReference type="ChEBI" id="CHEBI:15377"/>
        <dbReference type="ChEBI" id="CHEBI:57308"/>
        <dbReference type="ChEBI" id="CHEBI:57845"/>
        <dbReference type="EC" id="4.2.1.75"/>
    </reaction>
</comment>
<evidence type="ECO:0000259" key="10">
    <source>
        <dbReference type="Pfam" id="PF02602"/>
    </source>
</evidence>
<dbReference type="OrthoDB" id="9787650at2"/>
<keyword evidence="12" id="KW-1185">Reference proteome</keyword>
<keyword evidence="4 9" id="KW-0456">Lyase</keyword>
<dbReference type="GO" id="GO:0006782">
    <property type="term" value="P:protoporphyrinogen IX biosynthetic process"/>
    <property type="evidence" value="ECO:0007669"/>
    <property type="project" value="UniProtKB-UniRule"/>
</dbReference>
<dbReference type="Proteomes" id="UP000288279">
    <property type="component" value="Unassembled WGS sequence"/>
</dbReference>
<dbReference type="SUPFAM" id="SSF69618">
    <property type="entry name" value="HemD-like"/>
    <property type="match status" value="1"/>
</dbReference>
<name>A0A432ZF79_9GAMM</name>
<comment type="pathway">
    <text evidence="1 9">Porphyrin-containing compound metabolism; protoporphyrin-IX biosynthesis; coproporphyrinogen-III from 5-aminolevulinate: step 3/4.</text>
</comment>
<dbReference type="GO" id="GO:0006780">
    <property type="term" value="P:uroporphyrinogen III biosynthetic process"/>
    <property type="evidence" value="ECO:0007669"/>
    <property type="project" value="UniProtKB-UniRule"/>
</dbReference>
<evidence type="ECO:0000256" key="8">
    <source>
        <dbReference type="ARBA" id="ARBA00048617"/>
    </source>
</evidence>
<dbReference type="EC" id="4.2.1.75" evidence="3 9"/>
<dbReference type="InterPro" id="IPR003754">
    <property type="entry name" value="4pyrrol_synth_uPrphyn_synth"/>
</dbReference>
<accession>A0A432ZF79</accession>
<comment type="caution">
    <text evidence="11">The sequence shown here is derived from an EMBL/GenBank/DDBJ whole genome shotgun (WGS) entry which is preliminary data.</text>
</comment>
<comment type="function">
    <text evidence="6 9">Catalyzes cyclization of the linear tetrapyrrole, hydroxymethylbilane, to the macrocyclic uroporphyrinogen III.</text>
</comment>
<evidence type="ECO:0000256" key="9">
    <source>
        <dbReference type="RuleBase" id="RU366031"/>
    </source>
</evidence>
<dbReference type="Pfam" id="PF02602">
    <property type="entry name" value="HEM4"/>
    <property type="match status" value="1"/>
</dbReference>
<evidence type="ECO:0000256" key="2">
    <source>
        <dbReference type="ARBA" id="ARBA00008133"/>
    </source>
</evidence>
<evidence type="ECO:0000256" key="7">
    <source>
        <dbReference type="ARBA" id="ARBA00040167"/>
    </source>
</evidence>
<evidence type="ECO:0000313" key="11">
    <source>
        <dbReference type="EMBL" id="RUO76627.1"/>
    </source>
</evidence>
<dbReference type="EMBL" id="PIQG01000003">
    <property type="protein sequence ID" value="RUO76627.1"/>
    <property type="molecule type" value="Genomic_DNA"/>
</dbReference>
<gene>
    <name evidence="11" type="ORF">CWI83_06760</name>
</gene>
<evidence type="ECO:0000256" key="5">
    <source>
        <dbReference type="ARBA" id="ARBA00023244"/>
    </source>
</evidence>
<proteinExistence type="inferred from homology"/>
<keyword evidence="5 9" id="KW-0627">Porphyrin biosynthesis</keyword>
<sequence length="257" mass="28395">MSKATLILRPADQAEPLLDRLQQHGAQVLQHSMVSVEPSDTAVEQLEQLLEIPFTSGIMVSVNAAHFLAKSQQQLGLHLPKMNWFSVGPTSARAIAEIVQGPVTCPLSEHNSEGLLRLKPLQNVKGQEWLIVRGERGRELLADTLRARGAKVHYLDVYRRMPTQLGSDMIQNWQAEVDCIMVSSAEQLGYFLAAIPADGLSWLQRCQWIVASDRLQALLPVGLQSRATVAGSATPHALIEAWQQVQRKQYGEGKAHS</sequence>
<evidence type="ECO:0000256" key="3">
    <source>
        <dbReference type="ARBA" id="ARBA00013109"/>
    </source>
</evidence>
<reference evidence="11 12" key="1">
    <citation type="journal article" date="2011" name="Front. Microbiol.">
        <title>Genomic signatures of strain selection and enhancement in Bacillus atrophaeus var. globigii, a historical biowarfare simulant.</title>
        <authorList>
            <person name="Gibbons H.S."/>
            <person name="Broomall S.M."/>
            <person name="McNew L.A."/>
            <person name="Daligault H."/>
            <person name="Chapman C."/>
            <person name="Bruce D."/>
            <person name="Karavis M."/>
            <person name="Krepps M."/>
            <person name="McGregor P.A."/>
            <person name="Hong C."/>
            <person name="Park K.H."/>
            <person name="Akmal A."/>
            <person name="Feldman A."/>
            <person name="Lin J.S."/>
            <person name="Chang W.E."/>
            <person name="Higgs B.W."/>
            <person name="Demirev P."/>
            <person name="Lindquist J."/>
            <person name="Liem A."/>
            <person name="Fochler E."/>
            <person name="Read T.D."/>
            <person name="Tapia R."/>
            <person name="Johnson S."/>
            <person name="Bishop-Lilly K.A."/>
            <person name="Detter C."/>
            <person name="Han C."/>
            <person name="Sozhamannan S."/>
            <person name="Rosenzweig C.N."/>
            <person name="Skowronski E.W."/>
        </authorList>
    </citation>
    <scope>NUCLEOTIDE SEQUENCE [LARGE SCALE GENOMIC DNA]</scope>
    <source>
        <strain evidence="11 12">PIT1</strain>
    </source>
</reference>
<dbReference type="RefSeq" id="WP_126827442.1">
    <property type="nucleotide sequence ID" value="NZ_PIQG01000003.1"/>
</dbReference>
<feature type="domain" description="Tetrapyrrole biosynthesis uroporphyrinogen III synthase" evidence="10">
    <location>
        <begin position="19"/>
        <end position="239"/>
    </location>
</feature>
<evidence type="ECO:0000313" key="12">
    <source>
        <dbReference type="Proteomes" id="UP000288279"/>
    </source>
</evidence>
<dbReference type="InterPro" id="IPR039793">
    <property type="entry name" value="UROS/Hem4"/>
</dbReference>
<dbReference type="PANTHER" id="PTHR38042:SF1">
    <property type="entry name" value="UROPORPHYRINOGEN-III SYNTHASE, CHLOROPLASTIC"/>
    <property type="match status" value="1"/>
</dbReference>
<evidence type="ECO:0000256" key="4">
    <source>
        <dbReference type="ARBA" id="ARBA00023239"/>
    </source>
</evidence>
<organism evidence="11 12">
    <name type="scientific">Pseudidiomarina taiwanensis</name>
    <dbReference type="NCBI Taxonomy" id="337250"/>
    <lineage>
        <taxon>Bacteria</taxon>
        <taxon>Pseudomonadati</taxon>
        <taxon>Pseudomonadota</taxon>
        <taxon>Gammaproteobacteria</taxon>
        <taxon>Alteromonadales</taxon>
        <taxon>Idiomarinaceae</taxon>
        <taxon>Pseudidiomarina</taxon>
    </lineage>
</organism>
<dbReference type="PANTHER" id="PTHR38042">
    <property type="entry name" value="UROPORPHYRINOGEN-III SYNTHASE, CHLOROPLASTIC"/>
    <property type="match status" value="1"/>
</dbReference>